<feature type="domain" description="Signal transduction histidine kinase subgroup 3 dimerisation and phosphoacceptor" evidence="6">
    <location>
        <begin position="179"/>
        <end position="245"/>
    </location>
</feature>
<dbReference type="Gene3D" id="1.20.5.1930">
    <property type="match status" value="1"/>
</dbReference>
<evidence type="ECO:0000313" key="8">
    <source>
        <dbReference type="Proteomes" id="UP000037397"/>
    </source>
</evidence>
<keyword evidence="2" id="KW-0418">Kinase</keyword>
<evidence type="ECO:0000256" key="1">
    <source>
        <dbReference type="ARBA" id="ARBA00022679"/>
    </source>
</evidence>
<dbReference type="STRING" id="1631356.VV01_06145"/>
<dbReference type="Proteomes" id="UP000037397">
    <property type="component" value="Unassembled WGS sequence"/>
</dbReference>
<dbReference type="InterPro" id="IPR011712">
    <property type="entry name" value="Sig_transdc_His_kin_sub3_dim/P"/>
</dbReference>
<dbReference type="GO" id="GO:0016020">
    <property type="term" value="C:membrane"/>
    <property type="evidence" value="ECO:0007669"/>
    <property type="project" value="InterPro"/>
</dbReference>
<dbReference type="AlphaFoldDB" id="A0A0L6CNL3"/>
<feature type="transmembrane region" description="Helical" evidence="4">
    <location>
        <begin position="134"/>
        <end position="158"/>
    </location>
</feature>
<accession>A0A0L6CNL3</accession>
<feature type="transmembrane region" description="Helical" evidence="4">
    <location>
        <begin position="94"/>
        <end position="122"/>
    </location>
</feature>
<feature type="domain" description="Histidine kinase/HSP90-like ATPase" evidence="5">
    <location>
        <begin position="280"/>
        <end position="363"/>
    </location>
</feature>
<keyword evidence="8" id="KW-1185">Reference proteome</keyword>
<dbReference type="Gene3D" id="3.30.565.10">
    <property type="entry name" value="Histidine kinase-like ATPase, C-terminal domain"/>
    <property type="match status" value="1"/>
</dbReference>
<evidence type="ECO:0000259" key="6">
    <source>
        <dbReference type="Pfam" id="PF07730"/>
    </source>
</evidence>
<dbReference type="GO" id="GO:0000155">
    <property type="term" value="F:phosphorelay sensor kinase activity"/>
    <property type="evidence" value="ECO:0007669"/>
    <property type="project" value="InterPro"/>
</dbReference>
<keyword evidence="4" id="KW-0812">Transmembrane</keyword>
<keyword evidence="4" id="KW-1133">Transmembrane helix</keyword>
<reference evidence="8" key="1">
    <citation type="submission" date="2015-03" db="EMBL/GenBank/DDBJ databases">
        <title>Luteipulveratus halotolerans sp. nov., a novel actinobacterium (Dermacoccaceae) from Sarawak, Malaysia.</title>
        <authorList>
            <person name="Juboi H."/>
            <person name="Basik A."/>
            <person name="Shamsul S.S."/>
            <person name="Arnold P."/>
            <person name="Schmitt E.K."/>
            <person name="Sanglier J.-J."/>
            <person name="Yeo T."/>
        </authorList>
    </citation>
    <scope>NUCLEOTIDE SEQUENCE [LARGE SCALE GENOMIC DNA]</scope>
    <source>
        <strain evidence="8">C296001</strain>
    </source>
</reference>
<evidence type="ECO:0000259" key="5">
    <source>
        <dbReference type="Pfam" id="PF02518"/>
    </source>
</evidence>
<evidence type="ECO:0000256" key="3">
    <source>
        <dbReference type="ARBA" id="ARBA00023012"/>
    </source>
</evidence>
<dbReference type="SUPFAM" id="SSF55874">
    <property type="entry name" value="ATPase domain of HSP90 chaperone/DNA topoisomerase II/histidine kinase"/>
    <property type="match status" value="1"/>
</dbReference>
<feature type="transmembrane region" description="Helical" evidence="4">
    <location>
        <begin position="68"/>
        <end position="88"/>
    </location>
</feature>
<dbReference type="PANTHER" id="PTHR24421">
    <property type="entry name" value="NITRATE/NITRITE SENSOR PROTEIN NARX-RELATED"/>
    <property type="match status" value="1"/>
</dbReference>
<keyword evidence="4" id="KW-0472">Membrane</keyword>
<name>A0A0L6CNL3_9MICO</name>
<dbReference type="InterPro" id="IPR036890">
    <property type="entry name" value="HATPase_C_sf"/>
</dbReference>
<comment type="caution">
    <text evidence="7">The sequence shown here is derived from an EMBL/GenBank/DDBJ whole genome shotgun (WGS) entry which is preliminary data.</text>
</comment>
<evidence type="ECO:0000313" key="7">
    <source>
        <dbReference type="EMBL" id="KNX39240.1"/>
    </source>
</evidence>
<keyword evidence="1" id="KW-0808">Transferase</keyword>
<dbReference type="PATRIC" id="fig|1631356.3.peg.1175"/>
<keyword evidence="3" id="KW-0902">Two-component regulatory system</keyword>
<proteinExistence type="predicted"/>
<evidence type="ECO:0000256" key="4">
    <source>
        <dbReference type="SAM" id="Phobius"/>
    </source>
</evidence>
<dbReference type="InterPro" id="IPR003594">
    <property type="entry name" value="HATPase_dom"/>
</dbReference>
<evidence type="ECO:0000256" key="2">
    <source>
        <dbReference type="ARBA" id="ARBA00022777"/>
    </source>
</evidence>
<sequence length="369" mass="39120">MPPWLLGWVRRGPGPWPVLPWLVILLIAPVSHAVGDGSVTELAAVAGVAVAFVGLVLPLGTDQVLRRPVALALVAAQMLLVGTGAVVWGDDWYAVFVLVAISAAVGLRTSVAPLMIIVIGTLSSLTIGFDTGAWSTGTVISVNCLLAGTATYFFYWLLAAVGELSRTQAQLAEAAVTQERLRFSRDLHDVLGHTLSVIVVKSEAVRRIARRDPDAAAAHAGDIEQIGRSALADVRETVGGYRRTTLAEEIVTARVALSAAGIRPEVGPVPDRLDTDVDLTLGWVVREATTNVVRHSGARTCRVGVTERDGRIRLVVEDDGRGGSPATGHGLQGLQERVEQMAGTLEIDASPPGFRLVVELPVERQRADA</sequence>
<dbReference type="Pfam" id="PF07730">
    <property type="entry name" value="HisKA_3"/>
    <property type="match status" value="1"/>
</dbReference>
<protein>
    <submittedName>
        <fullName evidence="7">Uncharacterized protein</fullName>
    </submittedName>
</protein>
<dbReference type="CDD" id="cd16917">
    <property type="entry name" value="HATPase_UhpB-NarQ-NarX-like"/>
    <property type="match status" value="1"/>
</dbReference>
<dbReference type="PANTHER" id="PTHR24421:SF63">
    <property type="entry name" value="SENSOR HISTIDINE KINASE DESK"/>
    <property type="match status" value="1"/>
</dbReference>
<dbReference type="Pfam" id="PF02518">
    <property type="entry name" value="HATPase_c"/>
    <property type="match status" value="1"/>
</dbReference>
<dbReference type="GO" id="GO:0046983">
    <property type="term" value="F:protein dimerization activity"/>
    <property type="evidence" value="ECO:0007669"/>
    <property type="project" value="InterPro"/>
</dbReference>
<gene>
    <name evidence="7" type="ORF">VV01_06145</name>
</gene>
<feature type="transmembrane region" description="Helical" evidence="4">
    <location>
        <begin position="43"/>
        <end position="61"/>
    </location>
</feature>
<organism evidence="7 8">
    <name type="scientific">Luteipulveratus halotolerans</name>
    <dbReference type="NCBI Taxonomy" id="1631356"/>
    <lineage>
        <taxon>Bacteria</taxon>
        <taxon>Bacillati</taxon>
        <taxon>Actinomycetota</taxon>
        <taxon>Actinomycetes</taxon>
        <taxon>Micrococcales</taxon>
        <taxon>Dermacoccaceae</taxon>
        <taxon>Luteipulveratus</taxon>
    </lineage>
</organism>
<dbReference type="InterPro" id="IPR050482">
    <property type="entry name" value="Sensor_HK_TwoCompSys"/>
</dbReference>
<dbReference type="EMBL" id="LAIR01000002">
    <property type="protein sequence ID" value="KNX39240.1"/>
    <property type="molecule type" value="Genomic_DNA"/>
</dbReference>